<feature type="signal peptide" evidence="1">
    <location>
        <begin position="1"/>
        <end position="17"/>
    </location>
</feature>
<dbReference type="Gene3D" id="3.10.450.50">
    <property type="match status" value="1"/>
</dbReference>
<organism evidence="2 3">
    <name type="scientific">Phnomibacter ginsenosidimutans</name>
    <dbReference type="NCBI Taxonomy" id="2676868"/>
    <lineage>
        <taxon>Bacteria</taxon>
        <taxon>Pseudomonadati</taxon>
        <taxon>Bacteroidota</taxon>
        <taxon>Chitinophagia</taxon>
        <taxon>Chitinophagales</taxon>
        <taxon>Chitinophagaceae</taxon>
        <taxon>Phnomibacter</taxon>
    </lineage>
</organism>
<evidence type="ECO:0000313" key="3">
    <source>
        <dbReference type="Proteomes" id="UP000426027"/>
    </source>
</evidence>
<feature type="chain" id="PRO_5026264729" evidence="1">
    <location>
        <begin position="18"/>
        <end position="177"/>
    </location>
</feature>
<dbReference type="PROSITE" id="PS51257">
    <property type="entry name" value="PROKAR_LIPOPROTEIN"/>
    <property type="match status" value="1"/>
</dbReference>
<dbReference type="EMBL" id="CP046566">
    <property type="protein sequence ID" value="QGW29002.1"/>
    <property type="molecule type" value="Genomic_DNA"/>
</dbReference>
<sequence length="177" mass="19092">MKKVLLPLLAIVVLAMAACSGGSGDPKGVAKKFFEAFKSMDIDEAAKHATKDSKSMLDMMKMGMSFAPVNKDSLKQEMAKQKIEYGDAVINGDEATVSVSVDGKDKTDFKLKKEDGAWKVAFDKNTLMSMGKDKMKQQGASTEELEEAQKALDGLNSDTVRSALEEAGKAIDSLSKQ</sequence>
<keyword evidence="1" id="KW-0732">Signal</keyword>
<evidence type="ECO:0000313" key="2">
    <source>
        <dbReference type="EMBL" id="QGW29002.1"/>
    </source>
</evidence>
<name>A0A6I6GPX4_9BACT</name>
<dbReference type="AlphaFoldDB" id="A0A6I6GPX4"/>
<dbReference type="Proteomes" id="UP000426027">
    <property type="component" value="Chromosome"/>
</dbReference>
<dbReference type="KEGG" id="fls:GLV81_13630"/>
<accession>A0A6I6GPX4</accession>
<protein>
    <submittedName>
        <fullName evidence="2">DUF4878 domain-containing protein</fullName>
    </submittedName>
</protein>
<dbReference type="RefSeq" id="WP_157479355.1">
    <property type="nucleotide sequence ID" value="NZ_CP046566.1"/>
</dbReference>
<evidence type="ECO:0000256" key="1">
    <source>
        <dbReference type="SAM" id="SignalP"/>
    </source>
</evidence>
<reference evidence="2 3" key="1">
    <citation type="submission" date="2019-11" db="EMBL/GenBank/DDBJ databases">
        <authorList>
            <person name="Im W.T."/>
        </authorList>
    </citation>
    <scope>NUCLEOTIDE SEQUENCE [LARGE SCALE GENOMIC DNA]</scope>
    <source>
        <strain evidence="2 3">SB-02</strain>
    </source>
</reference>
<keyword evidence="3" id="KW-1185">Reference proteome</keyword>
<gene>
    <name evidence="2" type="ORF">GLV81_13630</name>
</gene>
<proteinExistence type="predicted"/>